<feature type="domain" description="NfeD-like C-terminal" evidence="8">
    <location>
        <begin position="735"/>
        <end position="790"/>
    </location>
</feature>
<evidence type="ECO:0000256" key="5">
    <source>
        <dbReference type="SAM" id="MobiDB-lite"/>
    </source>
</evidence>
<dbReference type="InterPro" id="IPR012340">
    <property type="entry name" value="NA-bd_OB-fold"/>
</dbReference>
<reference evidence="10 11" key="1">
    <citation type="submission" date="2019-02" db="EMBL/GenBank/DDBJ databases">
        <title>Deep-cultivation of Planctomycetes and their phenomic and genomic characterization uncovers novel biology.</title>
        <authorList>
            <person name="Wiegand S."/>
            <person name="Jogler M."/>
            <person name="Boedeker C."/>
            <person name="Pinto D."/>
            <person name="Vollmers J."/>
            <person name="Rivas-Marin E."/>
            <person name="Kohn T."/>
            <person name="Peeters S.H."/>
            <person name="Heuer A."/>
            <person name="Rast P."/>
            <person name="Oberbeckmann S."/>
            <person name="Bunk B."/>
            <person name="Jeske O."/>
            <person name="Meyerdierks A."/>
            <person name="Storesund J.E."/>
            <person name="Kallscheuer N."/>
            <person name="Luecker S."/>
            <person name="Lage O.M."/>
            <person name="Pohl T."/>
            <person name="Merkel B.J."/>
            <person name="Hornburger P."/>
            <person name="Mueller R.-W."/>
            <person name="Bruemmer F."/>
            <person name="Labrenz M."/>
            <person name="Spormann A.M."/>
            <person name="Op Den Camp H."/>
            <person name="Overmann J."/>
            <person name="Amann R."/>
            <person name="Jetten M.S.M."/>
            <person name="Mascher T."/>
            <person name="Medema M.H."/>
            <person name="Devos D.P."/>
            <person name="Kaster A.-K."/>
            <person name="Ovreas L."/>
            <person name="Rohde M."/>
            <person name="Galperin M.Y."/>
            <person name="Jogler C."/>
        </authorList>
    </citation>
    <scope>NUCLEOTIDE SEQUENCE [LARGE SCALE GENOMIC DNA]</scope>
    <source>
        <strain evidence="10 11">Pla108</strain>
    </source>
</reference>
<evidence type="ECO:0000313" key="10">
    <source>
        <dbReference type="EMBL" id="TWT99914.1"/>
    </source>
</evidence>
<gene>
    <name evidence="10" type="ORF">Pla108_08570</name>
</gene>
<name>A0A5C6AIS7_9BACT</name>
<dbReference type="InterPro" id="IPR029045">
    <property type="entry name" value="ClpP/crotonase-like_dom_sf"/>
</dbReference>
<evidence type="ECO:0000256" key="7">
    <source>
        <dbReference type="SAM" id="SignalP"/>
    </source>
</evidence>
<dbReference type="GO" id="GO:0005886">
    <property type="term" value="C:plasma membrane"/>
    <property type="evidence" value="ECO:0007669"/>
    <property type="project" value="TreeGrafter"/>
</dbReference>
<evidence type="ECO:0000259" key="9">
    <source>
        <dbReference type="Pfam" id="PF24961"/>
    </source>
</evidence>
<dbReference type="InterPro" id="IPR002810">
    <property type="entry name" value="NfeD-like_C"/>
</dbReference>
<evidence type="ECO:0000256" key="1">
    <source>
        <dbReference type="ARBA" id="ARBA00004141"/>
    </source>
</evidence>
<dbReference type="Gene3D" id="2.40.50.140">
    <property type="entry name" value="Nucleic acid-binding proteins"/>
    <property type="match status" value="1"/>
</dbReference>
<feature type="transmembrane region" description="Helical" evidence="6">
    <location>
        <begin position="595"/>
        <end position="615"/>
    </location>
</feature>
<dbReference type="AlphaFoldDB" id="A0A5C6AIS7"/>
<feature type="transmembrane region" description="Helical" evidence="6">
    <location>
        <begin position="569"/>
        <end position="588"/>
    </location>
</feature>
<dbReference type="EMBL" id="SJPR01000001">
    <property type="protein sequence ID" value="TWT99914.1"/>
    <property type="molecule type" value="Genomic_DNA"/>
</dbReference>
<dbReference type="InterPro" id="IPR056739">
    <property type="entry name" value="NfeD_membrane"/>
</dbReference>
<dbReference type="Proteomes" id="UP000317421">
    <property type="component" value="Unassembled WGS sequence"/>
</dbReference>
<feature type="region of interest" description="Disordered" evidence="5">
    <location>
        <begin position="410"/>
        <end position="430"/>
    </location>
</feature>
<evidence type="ECO:0000259" key="8">
    <source>
        <dbReference type="Pfam" id="PF01957"/>
    </source>
</evidence>
<dbReference type="SUPFAM" id="SSF141322">
    <property type="entry name" value="NfeD domain-like"/>
    <property type="match status" value="1"/>
</dbReference>
<evidence type="ECO:0000256" key="4">
    <source>
        <dbReference type="ARBA" id="ARBA00023136"/>
    </source>
</evidence>
<keyword evidence="4 6" id="KW-0472">Membrane</keyword>
<feature type="signal peptide" evidence="7">
    <location>
        <begin position="1"/>
        <end position="38"/>
    </location>
</feature>
<feature type="transmembrane region" description="Helical" evidence="6">
    <location>
        <begin position="681"/>
        <end position="703"/>
    </location>
</feature>
<feature type="domain" description="NfeD integral membrane" evidence="9">
    <location>
        <begin position="574"/>
        <end position="695"/>
    </location>
</feature>
<evidence type="ECO:0000256" key="3">
    <source>
        <dbReference type="ARBA" id="ARBA00022989"/>
    </source>
</evidence>
<dbReference type="SUPFAM" id="SSF52096">
    <property type="entry name" value="ClpP/crotonase"/>
    <property type="match status" value="3"/>
</dbReference>
<keyword evidence="7" id="KW-0732">Signal</keyword>
<feature type="compositionally biased region" description="Pro residues" evidence="5">
    <location>
        <begin position="414"/>
        <end position="426"/>
    </location>
</feature>
<proteinExistence type="predicted"/>
<keyword evidence="2 6" id="KW-0812">Transmembrane</keyword>
<dbReference type="RefSeq" id="WP_197526228.1">
    <property type="nucleotide sequence ID" value="NZ_SJPR01000001.1"/>
</dbReference>
<evidence type="ECO:0000256" key="6">
    <source>
        <dbReference type="SAM" id="Phobius"/>
    </source>
</evidence>
<dbReference type="PANTHER" id="PTHR33507:SF3">
    <property type="entry name" value="INNER MEMBRANE PROTEIN YBBJ"/>
    <property type="match status" value="1"/>
</dbReference>
<keyword evidence="11" id="KW-1185">Reference proteome</keyword>
<dbReference type="Pfam" id="PF24961">
    <property type="entry name" value="NfeD_membrane"/>
    <property type="match status" value="1"/>
</dbReference>
<organism evidence="10 11">
    <name type="scientific">Botrimarina colliarenosi</name>
    <dbReference type="NCBI Taxonomy" id="2528001"/>
    <lineage>
        <taxon>Bacteria</taxon>
        <taxon>Pseudomonadati</taxon>
        <taxon>Planctomycetota</taxon>
        <taxon>Planctomycetia</taxon>
        <taxon>Pirellulales</taxon>
        <taxon>Lacipirellulaceae</taxon>
        <taxon>Botrimarina</taxon>
    </lineage>
</organism>
<sequence length="793" mass="84809" precursor="true">MRITSPPPNVAALSRRFAVIWRFAVMLTLALCSGAALAAADGANPVDPVTEPAVPLAAEGEEGDADDRPTPRRVALVRLRMPITGNDDAVYQARLQRVVDQLLADAPPDDERRPLLVLEFAPAANGGATEFERALRLARFLVGDQMTRVKTLAYLPDSVEGHAVLVALACEEIAMAPEAQIGRAGVDEDDARPLEPGIRASYQQIAEARRTAPTAIALAMVDRAAELVRLETDRGVEYALGADLEDLREERAVVSEDVIAPAGTLAVFTGREAREEGIAKYLVSSREALAQALAVPAESLMEDQSQAGEWRPVMIDLSGPVTSRNVRRLETLIGDELERHRINWIGVRIDSAGGDVRAAIRLAQTLAELGDGEVRTVAYVPQRAEGPAALVALACDQLVMQRGAVLRGVEADEAPPPPGNDAPPPGDDVGRVLREGLKDLIVDPQEQLDAARTTIREVLAPATSRTWSLLAATIDPRLELAEYANRQTGAVRILSPDELEGLDEAADWRQGQAVKAAGEALDLSAERAVETGVAWQAVDQFDDLQALYGLTEAPATATPNWALELVEALASPGLAALLLVIGIVGIYIELHTPGMGLGGFIATVALLLFFWSKFLDGTADWLEVLLFATGLVCVLLELLVLPGIGIFGVGGSLLIIASLVLASQTFILPQTEGQLIELRNSLATVAGAGFGFLVLAGVLRQYLPQSVLFRRATLGPLDEADRIEQDRREQLADYEHLLGKTGTATTNLLPSGRAEIDGEPVDVVTRGEVVDRGEAVEVVETHANRVVVRRVQG</sequence>
<feature type="chain" id="PRO_5022905098" evidence="7">
    <location>
        <begin position="39"/>
        <end position="793"/>
    </location>
</feature>
<dbReference type="Pfam" id="PF01957">
    <property type="entry name" value="NfeD"/>
    <property type="match status" value="1"/>
</dbReference>
<evidence type="ECO:0000313" key="11">
    <source>
        <dbReference type="Proteomes" id="UP000317421"/>
    </source>
</evidence>
<comment type="caution">
    <text evidence="10">The sequence shown here is derived from an EMBL/GenBank/DDBJ whole genome shotgun (WGS) entry which is preliminary data.</text>
</comment>
<feature type="transmembrane region" description="Helical" evidence="6">
    <location>
        <begin position="647"/>
        <end position="669"/>
    </location>
</feature>
<accession>A0A5C6AIS7</accession>
<dbReference type="InterPro" id="IPR052165">
    <property type="entry name" value="Membrane_assoc_protease"/>
</dbReference>
<protein>
    <submittedName>
        <fullName evidence="10">Uncharacterized protein</fullName>
    </submittedName>
</protein>
<comment type="subcellular location">
    <subcellularLocation>
        <location evidence="1">Membrane</location>
        <topology evidence="1">Multi-pass membrane protein</topology>
    </subcellularLocation>
</comment>
<dbReference type="Gene3D" id="3.90.226.10">
    <property type="entry name" value="2-enoyl-CoA Hydratase, Chain A, domain 1"/>
    <property type="match status" value="2"/>
</dbReference>
<keyword evidence="3 6" id="KW-1133">Transmembrane helix</keyword>
<dbReference type="PANTHER" id="PTHR33507">
    <property type="entry name" value="INNER MEMBRANE PROTEIN YBBJ"/>
    <property type="match status" value="1"/>
</dbReference>
<feature type="transmembrane region" description="Helical" evidence="6">
    <location>
        <begin position="621"/>
        <end position="640"/>
    </location>
</feature>
<evidence type="ECO:0000256" key="2">
    <source>
        <dbReference type="ARBA" id="ARBA00022692"/>
    </source>
</evidence>